<evidence type="ECO:0000256" key="7">
    <source>
        <dbReference type="ARBA" id="ARBA00022842"/>
    </source>
</evidence>
<dbReference type="SFLD" id="SFLDS00003">
    <property type="entry name" value="Haloacid_Dehalogenase"/>
    <property type="match status" value="1"/>
</dbReference>
<keyword evidence="14" id="KW-1185">Reference proteome</keyword>
<dbReference type="SUPFAM" id="SSF56784">
    <property type="entry name" value="HAD-like"/>
    <property type="match status" value="1"/>
</dbReference>
<evidence type="ECO:0000256" key="8">
    <source>
        <dbReference type="ARBA" id="ARBA00022967"/>
    </source>
</evidence>
<evidence type="ECO:0000256" key="10">
    <source>
        <dbReference type="ARBA" id="ARBA00023136"/>
    </source>
</evidence>
<keyword evidence="5" id="KW-0547">Nucleotide-binding</keyword>
<dbReference type="PANTHER" id="PTHR45630:SF11">
    <property type="entry name" value="CATION-TRANSPORTING P-TYPE ATPASE N-TERMINAL DOMAIN-CONTAINING PROTEIN"/>
    <property type="match status" value="1"/>
</dbReference>
<keyword evidence="6" id="KW-0067">ATP-binding</keyword>
<dbReference type="InterPro" id="IPR036412">
    <property type="entry name" value="HAD-like_sf"/>
</dbReference>
<dbReference type="SUPFAM" id="SSF81653">
    <property type="entry name" value="Calcium ATPase, transduction domain A"/>
    <property type="match status" value="1"/>
</dbReference>
<feature type="transmembrane region" description="Helical" evidence="11">
    <location>
        <begin position="281"/>
        <end position="303"/>
    </location>
</feature>
<feature type="transmembrane region" description="Helical" evidence="11">
    <location>
        <begin position="1151"/>
        <end position="1172"/>
    </location>
</feature>
<dbReference type="InterPro" id="IPR006544">
    <property type="entry name" value="P-type_TPase_V"/>
</dbReference>
<dbReference type="EMBL" id="KZ303539">
    <property type="protein sequence ID" value="PIA13352.1"/>
    <property type="molecule type" value="Genomic_DNA"/>
</dbReference>
<evidence type="ECO:0000313" key="13">
    <source>
        <dbReference type="EMBL" id="PIA13352.1"/>
    </source>
</evidence>
<feature type="transmembrane region" description="Helical" evidence="11">
    <location>
        <begin position="1246"/>
        <end position="1264"/>
    </location>
</feature>
<dbReference type="InterPro" id="IPR001757">
    <property type="entry name" value="P_typ_ATPase"/>
</dbReference>
<dbReference type="InterPro" id="IPR023214">
    <property type="entry name" value="HAD_sf"/>
</dbReference>
<organism evidence="13 14">
    <name type="scientific">Coemansia reversa (strain ATCC 12441 / NRRL 1564)</name>
    <dbReference type="NCBI Taxonomy" id="763665"/>
    <lineage>
        <taxon>Eukaryota</taxon>
        <taxon>Fungi</taxon>
        <taxon>Fungi incertae sedis</taxon>
        <taxon>Zoopagomycota</taxon>
        <taxon>Kickxellomycotina</taxon>
        <taxon>Kickxellomycetes</taxon>
        <taxon>Kickxellales</taxon>
        <taxon>Kickxellaceae</taxon>
        <taxon>Coemansia</taxon>
    </lineage>
</organism>
<dbReference type="SUPFAM" id="SSF81660">
    <property type="entry name" value="Metal cation-transporting ATPase, ATP-binding domain N"/>
    <property type="match status" value="1"/>
</dbReference>
<dbReference type="Gene3D" id="2.70.150.10">
    <property type="entry name" value="Calcium-transporting ATPase, cytoplasmic transduction domain A"/>
    <property type="match status" value="1"/>
</dbReference>
<evidence type="ECO:0000256" key="6">
    <source>
        <dbReference type="ARBA" id="ARBA00022840"/>
    </source>
</evidence>
<evidence type="ECO:0000256" key="1">
    <source>
        <dbReference type="ARBA" id="ARBA00004141"/>
    </source>
</evidence>
<dbReference type="InterPro" id="IPR044492">
    <property type="entry name" value="P_typ_ATPase_HD_dom"/>
</dbReference>
<dbReference type="GO" id="GO:0005524">
    <property type="term" value="F:ATP binding"/>
    <property type="evidence" value="ECO:0007669"/>
    <property type="project" value="UniProtKB-KW"/>
</dbReference>
<evidence type="ECO:0000256" key="5">
    <source>
        <dbReference type="ARBA" id="ARBA00022741"/>
    </source>
</evidence>
<dbReference type="InterPro" id="IPR018303">
    <property type="entry name" value="ATPase_P-typ_P_site"/>
</dbReference>
<name>A0A2G5B2V3_COERN</name>
<keyword evidence="3 11" id="KW-0812">Transmembrane</keyword>
<feature type="transmembrane region" description="Helical" evidence="11">
    <location>
        <begin position="1193"/>
        <end position="1215"/>
    </location>
</feature>
<feature type="domain" description="P-type ATPase A" evidence="12">
    <location>
        <begin position="508"/>
        <end position="628"/>
    </location>
</feature>
<evidence type="ECO:0000256" key="11">
    <source>
        <dbReference type="SAM" id="Phobius"/>
    </source>
</evidence>
<dbReference type="NCBIfam" id="TIGR01494">
    <property type="entry name" value="ATPase_P-type"/>
    <property type="match status" value="1"/>
</dbReference>
<evidence type="ECO:0000256" key="2">
    <source>
        <dbReference type="ARBA" id="ARBA00006000"/>
    </source>
</evidence>
<feature type="non-terminal residue" evidence="13">
    <location>
        <position position="1"/>
    </location>
</feature>
<dbReference type="InterPro" id="IPR059000">
    <property type="entry name" value="ATPase_P-type_domA"/>
</dbReference>
<dbReference type="GO" id="GO:0019829">
    <property type="term" value="F:ATPase-coupled monoatomic cation transmembrane transporter activity"/>
    <property type="evidence" value="ECO:0007669"/>
    <property type="project" value="TreeGrafter"/>
</dbReference>
<dbReference type="OrthoDB" id="48943at2759"/>
<dbReference type="STRING" id="763665.A0A2G5B2V3"/>
<keyword evidence="7" id="KW-0460">Magnesium</keyword>
<feature type="transmembrane region" description="Helical" evidence="11">
    <location>
        <begin position="1344"/>
        <end position="1365"/>
    </location>
</feature>
<dbReference type="SFLD" id="SFLDG00002">
    <property type="entry name" value="C1.7:_P-type_atpase_like"/>
    <property type="match status" value="1"/>
</dbReference>
<dbReference type="GO" id="GO:0046872">
    <property type="term" value="F:metal ion binding"/>
    <property type="evidence" value="ECO:0007669"/>
    <property type="project" value="UniProtKB-KW"/>
</dbReference>
<proteinExistence type="inferred from homology"/>
<evidence type="ECO:0000313" key="14">
    <source>
        <dbReference type="Proteomes" id="UP000242474"/>
    </source>
</evidence>
<dbReference type="Gene3D" id="3.40.50.1000">
    <property type="entry name" value="HAD superfamily/HAD-like"/>
    <property type="match status" value="1"/>
</dbReference>
<feature type="transmembrane region" description="Helical" evidence="11">
    <location>
        <begin position="239"/>
        <end position="261"/>
    </location>
</feature>
<dbReference type="GO" id="GO:0016887">
    <property type="term" value="F:ATP hydrolysis activity"/>
    <property type="evidence" value="ECO:0007669"/>
    <property type="project" value="InterPro"/>
</dbReference>
<feature type="transmembrane region" description="Helical" evidence="11">
    <location>
        <begin position="644"/>
        <end position="664"/>
    </location>
</feature>
<dbReference type="GO" id="GO:0016020">
    <property type="term" value="C:membrane"/>
    <property type="evidence" value="ECO:0007669"/>
    <property type="project" value="UniProtKB-SubCell"/>
</dbReference>
<feature type="transmembrane region" description="Helical" evidence="11">
    <location>
        <begin position="1276"/>
        <end position="1295"/>
    </location>
</feature>
<sequence>NSVDTEGNTCPLADRNGLSCPVLCVLDIDDCPDVIAPGDCSANEQLCDDGECHRSCVGVKNPCLCGQSTTKYKACAAYGRTVTVENYDPGIKEEQIGLACAKQWGLAADIAKTVDGNSTGLAVEAWAENATAAAIWGNCPEAQEPRLTFTESFCVAFYAIVGAEMMIYLLWHVYKRWREFAVKTEYVEDRKGDVQSGASSSVSTLAVTGVVGRSLRLTTAGLPRDMLLMRGFDSSMVGAGMYWLTLVSTCGWMALLLVVVLDFYGKVRGGIAYGLLANSSTSMSVFIFVWHLAALWMVVVLLFQPRLRNYFRIECPLAKAHVVQVEARRDEAVETDGVENRLTAWVGRLSARLERSLLLDVVVESCAVESVDAKGCGQWTVLEYHSTRYVLSEHTGCFESHVIELGTTSAQLLSKSGGLSERQALERQALIGENLVQVSVPSFVMGMARELRGFLYLYQLMCMWVWLYFNYWKMACVQLGVILISAVVKVIIRQHNERRIKRLAERRSDCRVLRDGEWVQTDTAMLVPGDVIMATDGMELMCDGCVLGGEAVVDESALTGEATPVRKLPLPGGDSTFDIRAGAGRVHTVLAGTRIQQSSDGADGGQTTCILVLRTRTQTDKGRLVQRMAFAESTGAVFAGQQRVAVALLLAYGGVGFALSVWLMGHDTTAWCYGVFVVSEVCSPLLPAALVAGQSVAAARLRRQRLFCVDLPRILLAAKVRVFCFDKTGTLTREGLDFFAAQPVTYSTAPAFGSATAVAPPGPVRLGLATCHAVTAAEGRLIGNPVDVEQFRAAGWQLAADPDTLVSPQGDETAHVERRFAFEHARQSMAVVVRDDGGRVHVFVKGSFERVGRMAAAGSLPNDYAAVASAWARQGCYVLALAHRVLDTVECARVSQMTRAELETGCTLAALVLFRNSLRDDSSAAIAELRRGGTRSVMVTGDAALTGVYVARQCGIVPPHARVLLGAMEQQQPEDVPQLVWRDAATDELVADLHTLLAAADAAASRDSGSTPPVELAVTEPAFQQLQASGALEGGLLLRIRVFGRMTPQSKAECIRLHMARAVTAMVGDASNDMAAIRAAHVGLALSAADASIVAPFSSAHRSVGSCVTLLREGRTALATSLAAYKFLINYATTMSMLELVQFYFSVIVPQAVWISIDSLIAVGLCIAVTQAQTARSLASARPTARLVGAHTLASIWGQTLINLAFLYGAVAMLFRQRWFRCHEFDSRDIDTVRWWLLGDNYEAEIISLVCLFQFINGAAVYNFGYRFRRSWYTNYLLVFLYCAFMAAVSVLTLAGPNRFGCLFRINCGNTNVLNSLGYSADSIHIDDYNSPIGHNVLPHRFRWTLWALCVTNVIVCLAYEKLVVLGPVGRCVRRWWIKRHGHTKLRLIL</sequence>
<dbReference type="InterPro" id="IPR023299">
    <property type="entry name" value="ATPase_P-typ_cyto_dom_N"/>
</dbReference>
<dbReference type="InterPro" id="IPR023298">
    <property type="entry name" value="ATPase_P-typ_TM_dom_sf"/>
</dbReference>
<dbReference type="PANTHER" id="PTHR45630">
    <property type="entry name" value="CATION-TRANSPORTING ATPASE-RELATED"/>
    <property type="match status" value="1"/>
</dbReference>
<dbReference type="Proteomes" id="UP000242474">
    <property type="component" value="Unassembled WGS sequence"/>
</dbReference>
<dbReference type="SFLD" id="SFLDF00027">
    <property type="entry name" value="p-type_atpase"/>
    <property type="match status" value="1"/>
</dbReference>
<dbReference type="InterPro" id="IPR008250">
    <property type="entry name" value="ATPase_P-typ_transduc_dom_A_sf"/>
</dbReference>
<accession>A0A2G5B2V3</accession>
<feature type="transmembrane region" description="Helical" evidence="11">
    <location>
        <begin position="155"/>
        <end position="174"/>
    </location>
</feature>
<comment type="similarity">
    <text evidence="2">Belongs to the cation transport ATPase (P-type) (TC 3.A.3) family. Type V subfamily.</text>
</comment>
<feature type="transmembrane region" description="Helical" evidence="11">
    <location>
        <begin position="453"/>
        <end position="469"/>
    </location>
</feature>
<dbReference type="Pfam" id="PF00122">
    <property type="entry name" value="E1-E2_ATPase"/>
    <property type="match status" value="1"/>
</dbReference>
<reference evidence="13 14" key="1">
    <citation type="journal article" date="2015" name="Genome Biol. Evol.">
        <title>Phylogenomic analyses indicate that early fungi evolved digesting cell walls of algal ancestors of land plants.</title>
        <authorList>
            <person name="Chang Y."/>
            <person name="Wang S."/>
            <person name="Sekimoto S."/>
            <person name="Aerts A.L."/>
            <person name="Choi C."/>
            <person name="Clum A."/>
            <person name="LaButti K.M."/>
            <person name="Lindquist E.A."/>
            <person name="Yee Ngan C."/>
            <person name="Ohm R.A."/>
            <person name="Salamov A.A."/>
            <person name="Grigoriev I.V."/>
            <person name="Spatafora J.W."/>
            <person name="Berbee M.L."/>
        </authorList>
    </citation>
    <scope>NUCLEOTIDE SEQUENCE [LARGE SCALE GENOMIC DNA]</scope>
    <source>
        <strain evidence="13 14">NRRL 1564</strain>
    </source>
</reference>
<gene>
    <name evidence="13" type="ORF">COEREDRAFT_49342</name>
</gene>
<evidence type="ECO:0000256" key="9">
    <source>
        <dbReference type="ARBA" id="ARBA00022989"/>
    </source>
</evidence>
<keyword evidence="9 11" id="KW-1133">Transmembrane helix</keyword>
<keyword evidence="10 11" id="KW-0472">Membrane</keyword>
<evidence type="ECO:0000259" key="12">
    <source>
        <dbReference type="Pfam" id="PF00122"/>
    </source>
</evidence>
<comment type="subcellular location">
    <subcellularLocation>
        <location evidence="1">Membrane</location>
        <topology evidence="1">Multi-pass membrane protein</topology>
    </subcellularLocation>
</comment>
<dbReference type="Gene3D" id="3.40.1110.10">
    <property type="entry name" value="Calcium-transporting ATPase, cytoplasmic domain N"/>
    <property type="match status" value="1"/>
</dbReference>
<keyword evidence="4" id="KW-0479">Metal-binding</keyword>
<dbReference type="SUPFAM" id="SSF81665">
    <property type="entry name" value="Calcium ATPase, transmembrane domain M"/>
    <property type="match status" value="1"/>
</dbReference>
<keyword evidence="8" id="KW-1278">Translocase</keyword>
<dbReference type="PRINTS" id="PR00119">
    <property type="entry name" value="CATATPASE"/>
</dbReference>
<feature type="transmembrane region" description="Helical" evidence="11">
    <location>
        <begin position="475"/>
        <end position="492"/>
    </location>
</feature>
<protein>
    <recommendedName>
        <fullName evidence="12">P-type ATPase A domain-containing protein</fullName>
    </recommendedName>
</protein>
<evidence type="ECO:0000256" key="4">
    <source>
        <dbReference type="ARBA" id="ARBA00022723"/>
    </source>
</evidence>
<dbReference type="PROSITE" id="PS00154">
    <property type="entry name" value="ATPASE_E1_E2"/>
    <property type="match status" value="1"/>
</dbReference>
<dbReference type="GO" id="GO:0140358">
    <property type="term" value="F:P-type transmembrane transporter activity"/>
    <property type="evidence" value="ECO:0007669"/>
    <property type="project" value="InterPro"/>
</dbReference>
<evidence type="ECO:0000256" key="3">
    <source>
        <dbReference type="ARBA" id="ARBA00022692"/>
    </source>
</evidence>